<dbReference type="PANTHER" id="PTHR19316:SF18">
    <property type="entry name" value="HSP70-BINDING PROTEIN 1"/>
    <property type="match status" value="1"/>
</dbReference>
<proteinExistence type="predicted"/>
<evidence type="ECO:0000313" key="1">
    <source>
        <dbReference type="EMBL" id="MPA54298.1"/>
    </source>
</evidence>
<dbReference type="Gene3D" id="1.25.10.10">
    <property type="entry name" value="Leucine-rich Repeat Variant"/>
    <property type="match status" value="1"/>
</dbReference>
<dbReference type="GO" id="GO:0005783">
    <property type="term" value="C:endoplasmic reticulum"/>
    <property type="evidence" value="ECO:0007669"/>
    <property type="project" value="TreeGrafter"/>
</dbReference>
<organism evidence="1">
    <name type="scientific">Davidia involucrata</name>
    <name type="common">Dove tree</name>
    <dbReference type="NCBI Taxonomy" id="16924"/>
    <lineage>
        <taxon>Eukaryota</taxon>
        <taxon>Viridiplantae</taxon>
        <taxon>Streptophyta</taxon>
        <taxon>Embryophyta</taxon>
        <taxon>Tracheophyta</taxon>
        <taxon>Spermatophyta</taxon>
        <taxon>Magnoliopsida</taxon>
        <taxon>eudicotyledons</taxon>
        <taxon>Gunneridae</taxon>
        <taxon>Pentapetalae</taxon>
        <taxon>asterids</taxon>
        <taxon>Cornales</taxon>
        <taxon>Nyssaceae</taxon>
        <taxon>Davidia</taxon>
    </lineage>
</organism>
<sequence length="103" mass="11235">MTSVCLMSLAGYAHLTDFHSIDGLVPLLGYLKNTNANIRAKAAEVVTTIVQNNPRSQQLVMKANGLEPLLCNFTSDPDVTVRTKALCNGMMQRALVFVLLDAR</sequence>
<reference evidence="1" key="1">
    <citation type="submission" date="2019-08" db="EMBL/GenBank/DDBJ databases">
        <title>Reference gene set and small RNA set construction with multiple tissues from Davidia involucrata Baill.</title>
        <authorList>
            <person name="Yang H."/>
            <person name="Zhou C."/>
            <person name="Li G."/>
            <person name="Wang J."/>
            <person name="Gao P."/>
            <person name="Wang M."/>
            <person name="Wang R."/>
            <person name="Zhao Y."/>
        </authorList>
    </citation>
    <scope>NUCLEOTIDE SEQUENCE</scope>
    <source>
        <tissue evidence="1">Mixed with DoveR01_LX</tissue>
    </source>
</reference>
<dbReference type="PANTHER" id="PTHR19316">
    <property type="entry name" value="PROTEIN FOLDING REGULATOR"/>
    <property type="match status" value="1"/>
</dbReference>
<dbReference type="InterPro" id="IPR011989">
    <property type="entry name" value="ARM-like"/>
</dbReference>
<dbReference type="InterPro" id="IPR050693">
    <property type="entry name" value="Hsp70_NEF-Inhibitors"/>
</dbReference>
<dbReference type="AlphaFoldDB" id="A0A5B7AED1"/>
<protein>
    <submittedName>
        <fullName evidence="1">Uncharacterized protein</fullName>
    </submittedName>
</protein>
<name>A0A5B7AED1_DAVIN</name>
<dbReference type="SUPFAM" id="SSF48371">
    <property type="entry name" value="ARM repeat"/>
    <property type="match status" value="1"/>
</dbReference>
<dbReference type="GO" id="GO:0000774">
    <property type="term" value="F:adenyl-nucleotide exchange factor activity"/>
    <property type="evidence" value="ECO:0007669"/>
    <property type="project" value="TreeGrafter"/>
</dbReference>
<gene>
    <name evidence="1" type="ORF">Din_023739</name>
</gene>
<dbReference type="InterPro" id="IPR016024">
    <property type="entry name" value="ARM-type_fold"/>
</dbReference>
<accession>A0A5B7AED1</accession>
<dbReference type="EMBL" id="GHES01023739">
    <property type="protein sequence ID" value="MPA54298.1"/>
    <property type="molecule type" value="Transcribed_RNA"/>
</dbReference>